<reference evidence="9 10" key="1">
    <citation type="submission" date="2019-07" db="EMBL/GenBank/DDBJ databases">
        <authorList>
            <person name="Hibberd C M."/>
            <person name="Gehrig L. J."/>
            <person name="Chang H.-W."/>
            <person name="Venkatesh S."/>
        </authorList>
    </citation>
    <scope>NUCLEOTIDE SEQUENCE [LARGE SCALE GENOMIC DNA]</scope>
    <source>
        <strain evidence="9">Faecalibacterium_prausnitzii_JG_BgPS064</strain>
    </source>
</reference>
<evidence type="ECO:0000256" key="1">
    <source>
        <dbReference type="ARBA" id="ARBA00008172"/>
    </source>
</evidence>
<name>A0A564SVN3_9FIRM</name>
<reference evidence="8" key="2">
    <citation type="submission" date="2021-02" db="EMBL/GenBank/DDBJ databases">
        <title>Infant gut strain persistence is associated with maternal origin, phylogeny, and functional potential including surface adhesion and iron acquisition.</title>
        <authorList>
            <person name="Lou Y.C."/>
        </authorList>
    </citation>
    <scope>NUCLEOTIDE SEQUENCE</scope>
    <source>
        <strain evidence="8">L3_101_367G1_dasL3_101_367G1_metabat.metabat.26</strain>
    </source>
</reference>
<dbReference type="GO" id="GO:0016787">
    <property type="term" value="F:hydrolase activity"/>
    <property type="evidence" value="ECO:0007669"/>
    <property type="project" value="UniProtKB-KW"/>
</dbReference>
<dbReference type="EMBL" id="JAGZAM010000007">
    <property type="protein sequence ID" value="MBS5687387.1"/>
    <property type="molecule type" value="Genomic_DNA"/>
</dbReference>
<evidence type="ECO:0000313" key="10">
    <source>
        <dbReference type="Proteomes" id="UP000406184"/>
    </source>
</evidence>
<dbReference type="SUPFAM" id="SSF143011">
    <property type="entry name" value="RelE-like"/>
    <property type="match status" value="1"/>
</dbReference>
<dbReference type="Gene3D" id="3.30.2310.20">
    <property type="entry name" value="RelE-like"/>
    <property type="match status" value="1"/>
</dbReference>
<comment type="similarity">
    <text evidence="1">Belongs to the YoeB family.</text>
</comment>
<accession>A0A564SVN3</accession>
<dbReference type="RefSeq" id="WP_015564015.1">
    <property type="nucleotide sequence ID" value="NZ_CABHMY010000088.1"/>
</dbReference>
<evidence type="ECO:0000313" key="8">
    <source>
        <dbReference type="EMBL" id="MBS5687387.1"/>
    </source>
</evidence>
<dbReference type="Proteomes" id="UP000406184">
    <property type="component" value="Unassembled WGS sequence"/>
</dbReference>
<dbReference type="GO" id="GO:0004519">
    <property type="term" value="F:endonuclease activity"/>
    <property type="evidence" value="ECO:0007669"/>
    <property type="project" value="UniProtKB-KW"/>
</dbReference>
<evidence type="ECO:0000313" key="9">
    <source>
        <dbReference type="EMBL" id="VUW99139.1"/>
    </source>
</evidence>
<sequence length="87" mass="10426">MIKAWTEEAWEDFEYWTTQDRRMLKRILQLLKDIDRNGYEGIGKPERLSGDLASYWSRRIDDANRIVYRIDGSVVKIVQCGSHYRDK</sequence>
<dbReference type="InterPro" id="IPR035093">
    <property type="entry name" value="RelE/ParE_toxin_dom_sf"/>
</dbReference>
<dbReference type="PANTHER" id="PTHR38039">
    <property type="entry name" value="TOXIN YOEB"/>
    <property type="match status" value="1"/>
</dbReference>
<evidence type="ECO:0000256" key="2">
    <source>
        <dbReference type="ARBA" id="ARBA00022649"/>
    </source>
</evidence>
<dbReference type="GO" id="GO:0045892">
    <property type="term" value="P:negative regulation of DNA-templated transcription"/>
    <property type="evidence" value="ECO:0007669"/>
    <property type="project" value="TreeGrafter"/>
</dbReference>
<evidence type="ECO:0000256" key="7">
    <source>
        <dbReference type="ARBA" id="ARBA00050056"/>
    </source>
</evidence>
<keyword evidence="5 9" id="KW-0378">Hydrolase</keyword>
<keyword evidence="3" id="KW-0540">Nuclease</keyword>
<dbReference type="InterPro" id="IPR009614">
    <property type="entry name" value="YoeB_toxin"/>
</dbReference>
<organism evidence="9 10">
    <name type="scientific">Faecalibacterium prausnitzii</name>
    <dbReference type="NCBI Taxonomy" id="853"/>
    <lineage>
        <taxon>Bacteria</taxon>
        <taxon>Bacillati</taxon>
        <taxon>Bacillota</taxon>
        <taxon>Clostridia</taxon>
        <taxon>Eubacteriales</taxon>
        <taxon>Oscillospiraceae</taxon>
        <taxon>Faecalibacterium</taxon>
    </lineage>
</organism>
<keyword evidence="10" id="KW-1185">Reference proteome</keyword>
<dbReference type="Pfam" id="PF06769">
    <property type="entry name" value="YoeB_toxin"/>
    <property type="match status" value="1"/>
</dbReference>
<dbReference type="GO" id="GO:0006401">
    <property type="term" value="P:RNA catabolic process"/>
    <property type="evidence" value="ECO:0007669"/>
    <property type="project" value="InterPro"/>
</dbReference>
<keyword evidence="4" id="KW-0255">Endonuclease</keyword>
<dbReference type="Proteomes" id="UP000733372">
    <property type="component" value="Unassembled WGS sequence"/>
</dbReference>
<dbReference type="PANTHER" id="PTHR38039:SF1">
    <property type="entry name" value="TOXIN YOEB"/>
    <property type="match status" value="1"/>
</dbReference>
<proteinExistence type="inferred from homology"/>
<evidence type="ECO:0000256" key="3">
    <source>
        <dbReference type="ARBA" id="ARBA00022722"/>
    </source>
</evidence>
<gene>
    <name evidence="9" type="primary">relK</name>
    <name evidence="9" type="ORF">FPPS064S07_02518</name>
    <name evidence="8" type="ORF">KHW66_04895</name>
</gene>
<evidence type="ECO:0000256" key="4">
    <source>
        <dbReference type="ARBA" id="ARBA00022759"/>
    </source>
</evidence>
<dbReference type="AlphaFoldDB" id="A0A564SVN3"/>
<protein>
    <recommendedName>
        <fullName evidence="7">Endoribonuclease YoeB</fullName>
    </recommendedName>
    <alternativeName>
        <fullName evidence="6">Putative mRNA interferase YoeB</fullName>
    </alternativeName>
</protein>
<dbReference type="EMBL" id="CABHMY010000088">
    <property type="protein sequence ID" value="VUW99139.1"/>
    <property type="molecule type" value="Genomic_DNA"/>
</dbReference>
<keyword evidence="2" id="KW-1277">Toxin-antitoxin system</keyword>
<dbReference type="NCBIfam" id="TIGR02116">
    <property type="entry name" value="toxin_Txe_YoeB"/>
    <property type="match status" value="1"/>
</dbReference>
<evidence type="ECO:0000256" key="6">
    <source>
        <dbReference type="ARBA" id="ARBA00030388"/>
    </source>
</evidence>
<evidence type="ECO:0000256" key="5">
    <source>
        <dbReference type="ARBA" id="ARBA00022801"/>
    </source>
</evidence>